<evidence type="ECO:0000313" key="5">
    <source>
        <dbReference type="Proteomes" id="UP000295794"/>
    </source>
</evidence>
<proteinExistence type="predicted"/>
<dbReference type="EMBL" id="UGHR01000006">
    <property type="protein sequence ID" value="STR45781.1"/>
    <property type="molecule type" value="Genomic_DNA"/>
</dbReference>
<organism evidence="2 4">
    <name type="scientific">Iodobacter fluviatilis</name>
    <dbReference type="NCBI Taxonomy" id="537"/>
    <lineage>
        <taxon>Bacteria</taxon>
        <taxon>Pseudomonadati</taxon>
        <taxon>Pseudomonadota</taxon>
        <taxon>Betaproteobacteria</taxon>
        <taxon>Neisseriales</taxon>
        <taxon>Chitinibacteraceae</taxon>
        <taxon>Iodobacter</taxon>
    </lineage>
</organism>
<dbReference type="EMBL" id="SMBT01000013">
    <property type="protein sequence ID" value="TCU82958.1"/>
    <property type="molecule type" value="Genomic_DNA"/>
</dbReference>
<gene>
    <name evidence="3" type="ORF">EV682_11318</name>
    <name evidence="2" type="ORF">NCTC11159_04371</name>
</gene>
<dbReference type="Proteomes" id="UP000295794">
    <property type="component" value="Unassembled WGS sequence"/>
</dbReference>
<accession>A0A377SUQ9</accession>
<name>A0A377SUQ9_9NEIS</name>
<evidence type="ECO:0000313" key="2">
    <source>
        <dbReference type="EMBL" id="STR45781.1"/>
    </source>
</evidence>
<evidence type="ECO:0000313" key="3">
    <source>
        <dbReference type="EMBL" id="TCU82958.1"/>
    </source>
</evidence>
<dbReference type="Proteomes" id="UP000255108">
    <property type="component" value="Unassembled WGS sequence"/>
</dbReference>
<feature type="coiled-coil region" evidence="1">
    <location>
        <begin position="132"/>
        <end position="159"/>
    </location>
</feature>
<dbReference type="AlphaFoldDB" id="A0A377SUQ9"/>
<evidence type="ECO:0000256" key="1">
    <source>
        <dbReference type="SAM" id="Coils"/>
    </source>
</evidence>
<keyword evidence="5" id="KW-1185">Reference proteome</keyword>
<reference evidence="2 4" key="1">
    <citation type="submission" date="2018-06" db="EMBL/GenBank/DDBJ databases">
        <authorList>
            <consortium name="Pathogen Informatics"/>
            <person name="Doyle S."/>
        </authorList>
    </citation>
    <scope>NUCLEOTIDE SEQUENCE [LARGE SCALE GENOMIC DNA]</scope>
    <source>
        <strain evidence="2 4">NCTC11159</strain>
    </source>
</reference>
<dbReference type="RefSeq" id="WP_115230030.1">
    <property type="nucleotide sequence ID" value="NZ_CAWOLO010000013.1"/>
</dbReference>
<evidence type="ECO:0000313" key="4">
    <source>
        <dbReference type="Proteomes" id="UP000255108"/>
    </source>
</evidence>
<protein>
    <submittedName>
        <fullName evidence="2">Uncharacterized protein</fullName>
    </submittedName>
</protein>
<reference evidence="3 5" key="2">
    <citation type="submission" date="2019-03" db="EMBL/GenBank/DDBJ databases">
        <title>Genomic Encyclopedia of Type Strains, Phase IV (KMG-IV): sequencing the most valuable type-strain genomes for metagenomic binning, comparative biology and taxonomic classification.</title>
        <authorList>
            <person name="Goeker M."/>
        </authorList>
    </citation>
    <scope>NUCLEOTIDE SEQUENCE [LARGE SCALE GENOMIC DNA]</scope>
    <source>
        <strain evidence="3 5">DSM 3764</strain>
    </source>
</reference>
<sequence>MQNKNTNVSEIKKTHATVSYISRREIYRLALQSQSLEQDFYLSQKNRLEVYLNEVFDEFDVILQKATTPESRYFFRELTDAGVDYQFLKAWYIGFKAKRDCLLQGNILNDKLKTAKESLSRVSTGIFFKSALKGRESDFDSLTAEVKSLQNEIYNCERKGKEDSLNFIKAYDNLLRNMLRHVDVISLKPFARKVAEIVRYFQLKANEESEVFLKKQNELIDLMYSRASELGRLYERDRL</sequence>
<keyword evidence="1" id="KW-0175">Coiled coil</keyword>